<dbReference type="RefSeq" id="WP_068246538.1">
    <property type="nucleotide sequence ID" value="NZ_LPUY01000091.1"/>
</dbReference>
<dbReference type="PIRSF" id="PIRSF004930">
    <property type="entry name" value="Tln_factor_SUA5"/>
    <property type="match status" value="1"/>
</dbReference>
<dbReference type="InterPro" id="IPR006070">
    <property type="entry name" value="Sua5-like_dom"/>
</dbReference>
<dbReference type="InterPro" id="IPR005145">
    <property type="entry name" value="Sua5_C"/>
</dbReference>
<dbReference type="GO" id="GO:0000049">
    <property type="term" value="F:tRNA binding"/>
    <property type="evidence" value="ECO:0007669"/>
    <property type="project" value="TreeGrafter"/>
</dbReference>
<dbReference type="Pfam" id="PF01300">
    <property type="entry name" value="Sua5_yciO_yrdC"/>
    <property type="match status" value="1"/>
</dbReference>
<feature type="binding site" evidence="14">
    <location>
        <position position="37"/>
    </location>
    <ligand>
        <name>L-threonine</name>
        <dbReference type="ChEBI" id="CHEBI:57926"/>
    </ligand>
</feature>
<evidence type="ECO:0000256" key="11">
    <source>
        <dbReference type="ARBA" id="ARBA00029774"/>
    </source>
</evidence>
<dbReference type="InterPro" id="IPR010923">
    <property type="entry name" value="T(6)A37_SUA5"/>
</dbReference>
<evidence type="ECO:0000256" key="10">
    <source>
        <dbReference type="ARBA" id="ARBA00022840"/>
    </source>
</evidence>
<feature type="binding site" evidence="14">
    <location>
        <position position="184"/>
    </location>
    <ligand>
        <name>L-threonine</name>
        <dbReference type="ChEBI" id="CHEBI:57926"/>
    </ligand>
</feature>
<keyword evidence="6 13" id="KW-0808">Transferase</keyword>
<dbReference type="GO" id="GO:0005524">
    <property type="term" value="F:ATP binding"/>
    <property type="evidence" value="ECO:0007669"/>
    <property type="project" value="UniProtKB-UniRule"/>
</dbReference>
<dbReference type="GO" id="GO:0006450">
    <property type="term" value="P:regulation of translational fidelity"/>
    <property type="evidence" value="ECO:0007669"/>
    <property type="project" value="TreeGrafter"/>
</dbReference>
<dbReference type="OrthoDB" id="9814580at2"/>
<dbReference type="PROSITE" id="PS51163">
    <property type="entry name" value="YRDC"/>
    <property type="match status" value="1"/>
</dbReference>
<dbReference type="InterPro" id="IPR050156">
    <property type="entry name" value="TC-AMP_synthase_SUA5"/>
</dbReference>
<dbReference type="Gene3D" id="3.40.50.11030">
    <property type="entry name" value="Threonylcarbamoyl-AMP synthase, C-terminal domain"/>
    <property type="match status" value="1"/>
</dbReference>
<feature type="binding site" evidence="14">
    <location>
        <position position="124"/>
    </location>
    <ligand>
        <name>L-threonine</name>
        <dbReference type="ChEBI" id="CHEBI:57926"/>
    </ligand>
</feature>
<comment type="catalytic activity">
    <reaction evidence="12 13">
        <text>L-threonine + hydrogencarbonate + ATP = L-threonylcarbamoyladenylate + diphosphate + H2O</text>
        <dbReference type="Rhea" id="RHEA:36407"/>
        <dbReference type="ChEBI" id="CHEBI:15377"/>
        <dbReference type="ChEBI" id="CHEBI:17544"/>
        <dbReference type="ChEBI" id="CHEBI:30616"/>
        <dbReference type="ChEBI" id="CHEBI:33019"/>
        <dbReference type="ChEBI" id="CHEBI:57926"/>
        <dbReference type="ChEBI" id="CHEBI:73682"/>
        <dbReference type="EC" id="2.7.7.87"/>
    </reaction>
</comment>
<keyword evidence="10 13" id="KW-0067">ATP-binding</keyword>
<feature type="binding site" evidence="14">
    <location>
        <position position="144"/>
    </location>
    <ligand>
        <name>ATP</name>
        <dbReference type="ChEBI" id="CHEBI:30616"/>
    </ligand>
</feature>
<evidence type="ECO:0000256" key="3">
    <source>
        <dbReference type="ARBA" id="ARBA00012584"/>
    </source>
</evidence>
<keyword evidence="5 13" id="KW-0963">Cytoplasm</keyword>
<name>A0A132BTH0_9RHOB</name>
<keyword evidence="9 13" id="KW-0547">Nucleotide-binding</keyword>
<dbReference type="GO" id="GO:0008033">
    <property type="term" value="P:tRNA processing"/>
    <property type="evidence" value="ECO:0007669"/>
    <property type="project" value="UniProtKB-KW"/>
</dbReference>
<feature type="domain" description="YrdC-like" evidence="15">
    <location>
        <begin position="15"/>
        <end position="202"/>
    </location>
</feature>
<evidence type="ECO:0000256" key="6">
    <source>
        <dbReference type="ARBA" id="ARBA00022679"/>
    </source>
</evidence>
<keyword evidence="8 13" id="KW-0548">Nucleotidyltransferase</keyword>
<dbReference type="SUPFAM" id="SSF55821">
    <property type="entry name" value="YrdC/RibB"/>
    <property type="match status" value="1"/>
</dbReference>
<dbReference type="EMBL" id="LPUY01000091">
    <property type="protein sequence ID" value="KUP91653.1"/>
    <property type="molecule type" value="Genomic_DNA"/>
</dbReference>
<evidence type="ECO:0000259" key="15">
    <source>
        <dbReference type="PROSITE" id="PS51163"/>
    </source>
</evidence>
<evidence type="ECO:0000256" key="1">
    <source>
        <dbReference type="ARBA" id="ARBA00004496"/>
    </source>
</evidence>
<evidence type="ECO:0000256" key="14">
    <source>
        <dbReference type="PIRSR" id="PIRSR004930-1"/>
    </source>
</evidence>
<dbReference type="Gene3D" id="3.90.870.10">
    <property type="entry name" value="DHBP synthase"/>
    <property type="match status" value="1"/>
</dbReference>
<feature type="binding site" evidence="14">
    <location>
        <position position="60"/>
    </location>
    <ligand>
        <name>ATP</name>
        <dbReference type="ChEBI" id="CHEBI:30616"/>
    </ligand>
</feature>
<feature type="binding site" evidence="14">
    <location>
        <position position="234"/>
    </location>
    <ligand>
        <name>ATP</name>
        <dbReference type="ChEBI" id="CHEBI:30616"/>
    </ligand>
</feature>
<feature type="binding site" evidence="14">
    <location>
        <position position="69"/>
    </location>
    <ligand>
        <name>L-threonine</name>
        <dbReference type="ChEBI" id="CHEBI:57926"/>
    </ligand>
</feature>
<dbReference type="PANTHER" id="PTHR17490:SF16">
    <property type="entry name" value="THREONYLCARBAMOYL-AMP SYNTHASE"/>
    <property type="match status" value="1"/>
</dbReference>
<dbReference type="GO" id="GO:0005737">
    <property type="term" value="C:cytoplasm"/>
    <property type="evidence" value="ECO:0007669"/>
    <property type="project" value="UniProtKB-SubCell"/>
</dbReference>
<dbReference type="NCBIfam" id="TIGR00057">
    <property type="entry name" value="L-threonylcarbamoyladenylate synthase"/>
    <property type="match status" value="1"/>
</dbReference>
<keyword evidence="7 13" id="KW-0819">tRNA processing</keyword>
<dbReference type="Pfam" id="PF03481">
    <property type="entry name" value="Sua5_C"/>
    <property type="match status" value="1"/>
</dbReference>
<dbReference type="GO" id="GO:0003725">
    <property type="term" value="F:double-stranded RNA binding"/>
    <property type="evidence" value="ECO:0007669"/>
    <property type="project" value="UniProtKB-UniRule"/>
</dbReference>
<comment type="function">
    <text evidence="13">Required for the formation of a threonylcarbamoyl group on adenosine at position 37 (t(6)A37) in tRNAs that read codons beginning with adenine.</text>
</comment>
<dbReference type="InterPro" id="IPR017945">
    <property type="entry name" value="DHBP_synth_RibB-like_a/b_dom"/>
</dbReference>
<gene>
    <name evidence="16" type="primary">ywlC</name>
    <name evidence="16" type="ORF">TRIHO_34510</name>
</gene>
<accession>A0A132BTH0</accession>
<dbReference type="InterPro" id="IPR038385">
    <property type="entry name" value="Sua5/YwlC_C"/>
</dbReference>
<dbReference type="PATRIC" id="fig|1768241.3.peg.3605"/>
<feature type="binding site" evidence="14">
    <location>
        <position position="154"/>
    </location>
    <ligand>
        <name>ATP</name>
        <dbReference type="ChEBI" id="CHEBI:30616"/>
    </ligand>
</feature>
<keyword evidence="17" id="KW-1185">Reference proteome</keyword>
<dbReference type="EC" id="2.7.7.87" evidence="3 13"/>
<comment type="similarity">
    <text evidence="2 13">Belongs to the SUA5 family.</text>
</comment>
<feature type="binding site" evidence="14">
    <location>
        <position position="146"/>
    </location>
    <ligand>
        <name>ATP</name>
        <dbReference type="ChEBI" id="CHEBI:30616"/>
    </ligand>
</feature>
<evidence type="ECO:0000313" key="17">
    <source>
        <dbReference type="Proteomes" id="UP000068382"/>
    </source>
</evidence>
<evidence type="ECO:0000256" key="9">
    <source>
        <dbReference type="ARBA" id="ARBA00022741"/>
    </source>
</evidence>
<evidence type="ECO:0000256" key="4">
    <source>
        <dbReference type="ARBA" id="ARBA00015492"/>
    </source>
</evidence>
<evidence type="ECO:0000256" key="12">
    <source>
        <dbReference type="ARBA" id="ARBA00048366"/>
    </source>
</evidence>
<sequence length="317" mass="32094">MTDSPIVTEALGNRPEDIARAAELLRAGHLVAFPTETVYGLGADARNGAAVAAIYASKGRPSFNPLIAHVGDVAAARALVVWNDCAEAMAEAFWPGPLTLVLPLGAGHGVSPLVTAGLATLALRVPAKPCARDLLAAVGGPVAAPSANPSGRISPTTAAHVRAGLHGRIAAILDDGPCAVGVESTILGLQGPAPVLLRPGGLAVEEIEAVLGQPVAERDAADPLSAPGQLLSHYAPNASVRLNATRFEAGELSLGFGPGAFDLNLSETGDLAEAAANLFGHLHRLDARDAPIAVAPVPEVGLGVAINDRLRRAAAPR</sequence>
<dbReference type="PANTHER" id="PTHR17490">
    <property type="entry name" value="SUA5"/>
    <property type="match status" value="1"/>
</dbReference>
<dbReference type="GO" id="GO:0061710">
    <property type="term" value="F:L-threonylcarbamoyladenylate synthase"/>
    <property type="evidence" value="ECO:0007669"/>
    <property type="project" value="UniProtKB-EC"/>
</dbReference>
<evidence type="ECO:0000256" key="7">
    <source>
        <dbReference type="ARBA" id="ARBA00022694"/>
    </source>
</evidence>
<evidence type="ECO:0000313" key="16">
    <source>
        <dbReference type="EMBL" id="KUP91653.1"/>
    </source>
</evidence>
<dbReference type="AlphaFoldDB" id="A0A132BTH0"/>
<protein>
    <recommendedName>
        <fullName evidence="4 13">Threonylcarbamoyl-AMP synthase</fullName>
        <shortName evidence="13">TC-AMP synthase</shortName>
        <ecNumber evidence="3 13">2.7.7.87</ecNumber>
    </recommendedName>
    <alternativeName>
        <fullName evidence="11 13">L-threonylcarbamoyladenylate synthase</fullName>
    </alternativeName>
</protein>
<feature type="binding site" evidence="14">
    <location>
        <position position="120"/>
    </location>
    <ligand>
        <name>ATP</name>
        <dbReference type="ChEBI" id="CHEBI:30616"/>
    </ligand>
</feature>
<proteinExistence type="inferred from homology"/>
<comment type="subcellular location">
    <subcellularLocation>
        <location evidence="1 13">Cytoplasm</location>
    </subcellularLocation>
</comment>
<evidence type="ECO:0000256" key="2">
    <source>
        <dbReference type="ARBA" id="ARBA00007663"/>
    </source>
</evidence>
<organism evidence="16 17">
    <name type="scientific">Tritonibacter horizontis</name>
    <dbReference type="NCBI Taxonomy" id="1768241"/>
    <lineage>
        <taxon>Bacteria</taxon>
        <taxon>Pseudomonadati</taxon>
        <taxon>Pseudomonadota</taxon>
        <taxon>Alphaproteobacteria</taxon>
        <taxon>Rhodobacterales</taxon>
        <taxon>Paracoccaceae</taxon>
        <taxon>Tritonibacter</taxon>
    </lineage>
</organism>
<evidence type="ECO:0000256" key="8">
    <source>
        <dbReference type="ARBA" id="ARBA00022695"/>
    </source>
</evidence>
<dbReference type="Proteomes" id="UP000068382">
    <property type="component" value="Unassembled WGS sequence"/>
</dbReference>
<comment type="caution">
    <text evidence="16">The sequence shown here is derived from an EMBL/GenBank/DDBJ whole genome shotgun (WGS) entry which is preliminary data.</text>
</comment>
<evidence type="ECO:0000256" key="5">
    <source>
        <dbReference type="ARBA" id="ARBA00022490"/>
    </source>
</evidence>
<evidence type="ECO:0000256" key="13">
    <source>
        <dbReference type="PIRNR" id="PIRNR004930"/>
    </source>
</evidence>
<reference evidence="16 17" key="1">
    <citation type="submission" date="2015-12" db="EMBL/GenBank/DDBJ databases">
        <title>Genome sequence of the marine Rhodobacteraceae strain O3.65, Candidatus Tritonibacter horizontis.</title>
        <authorList>
            <person name="Poehlein A."/>
            <person name="Giebel H.A."/>
            <person name="Voget S."/>
            <person name="Brinkhoff T."/>
        </authorList>
    </citation>
    <scope>NUCLEOTIDE SEQUENCE [LARGE SCALE GENOMIC DNA]</scope>
    <source>
        <strain evidence="16 17">O3.65</strain>
    </source>
</reference>
<feature type="binding site" evidence="14">
    <location>
        <position position="64"/>
    </location>
    <ligand>
        <name>ATP</name>
        <dbReference type="ChEBI" id="CHEBI:30616"/>
    </ligand>
</feature>
<feature type="binding site" evidence="14">
    <location>
        <position position="198"/>
    </location>
    <ligand>
        <name>ATP</name>
        <dbReference type="ChEBI" id="CHEBI:30616"/>
    </ligand>
</feature>